<reference evidence="3" key="1">
    <citation type="journal article" date="2020" name="mSystems">
        <title>Genome- and Community-Level Interaction Insights into Carbon Utilization and Element Cycling Functions of Hydrothermarchaeota in Hydrothermal Sediment.</title>
        <authorList>
            <person name="Zhou Z."/>
            <person name="Liu Y."/>
            <person name="Xu W."/>
            <person name="Pan J."/>
            <person name="Luo Z.H."/>
            <person name="Li M."/>
        </authorList>
    </citation>
    <scope>NUCLEOTIDE SEQUENCE [LARGE SCALE GENOMIC DNA]</scope>
    <source>
        <strain evidence="3">SpSt-300</strain>
    </source>
</reference>
<gene>
    <name evidence="3" type="ORF">ENQ34_01995</name>
</gene>
<evidence type="ECO:0000313" key="3">
    <source>
        <dbReference type="EMBL" id="HEL65440.1"/>
    </source>
</evidence>
<dbReference type="AlphaFoldDB" id="A0A7C2IVL5"/>
<evidence type="ECO:0008006" key="4">
    <source>
        <dbReference type="Google" id="ProtNLM"/>
    </source>
</evidence>
<protein>
    <recommendedName>
        <fullName evidence="4">CARDB domain-containing protein</fullName>
    </recommendedName>
</protein>
<keyword evidence="2" id="KW-0732">Signal</keyword>
<sequence>MKKSIGVLILLALLWASFVSLALAGGEGDYLPSPYPEYGAEGYSALNIFKVAFPDTKPGEEEYYFNINWFRDPERGYLSLPLVLPGHGKYTSEKTDVFMQRAGVPMAEGQYKLFALPKTVSCLYPKGSKGEGNWELIPPADDYVAVMANTAPGRIKELASAGIWMVNPRPQIPEAGEAAAPGWLTCYYFYPPDLQVKDLEVAVSGGKATVTATFYNAYIFGGTTDFHLYLVKKDGSKHLLEEENAYIGPWGMLALTAQFDATPDVAAVAASVARPWAGKEWGYGKFVTTEKVGGRPLLDLAGYAVEMGSGAYPEEMLVLMKDRWSNNVKAVEVGARETDVAVSVAFTKKNYTIPFYGERVSVSANVKVTRPAGPPVKVRLTLAAQGPGVNKTETKEVALTGTNYRTVITFQAGPGDYVATARAAPVDFADPNPNNNTGKDGCTVTKRPPPDTGPQDKNVHSEIGS</sequence>
<dbReference type="EMBL" id="DSMU01000127">
    <property type="protein sequence ID" value="HEL65440.1"/>
    <property type="molecule type" value="Genomic_DNA"/>
</dbReference>
<evidence type="ECO:0000256" key="2">
    <source>
        <dbReference type="SAM" id="SignalP"/>
    </source>
</evidence>
<feature type="region of interest" description="Disordered" evidence="1">
    <location>
        <begin position="426"/>
        <end position="465"/>
    </location>
</feature>
<proteinExistence type="predicted"/>
<comment type="caution">
    <text evidence="3">The sequence shown here is derived from an EMBL/GenBank/DDBJ whole genome shotgun (WGS) entry which is preliminary data.</text>
</comment>
<feature type="signal peptide" evidence="2">
    <location>
        <begin position="1"/>
        <end position="24"/>
    </location>
</feature>
<name>A0A7C2IVL5_9THEO</name>
<accession>A0A7C2IVL5</accession>
<evidence type="ECO:0000256" key="1">
    <source>
        <dbReference type="SAM" id="MobiDB-lite"/>
    </source>
</evidence>
<feature type="chain" id="PRO_5027751270" description="CARDB domain-containing protein" evidence="2">
    <location>
        <begin position="25"/>
        <end position="465"/>
    </location>
</feature>
<organism evidence="3">
    <name type="scientific">Ammonifex degensii</name>
    <dbReference type="NCBI Taxonomy" id="42838"/>
    <lineage>
        <taxon>Bacteria</taxon>
        <taxon>Bacillati</taxon>
        <taxon>Bacillota</taxon>
        <taxon>Clostridia</taxon>
        <taxon>Thermoanaerobacterales</taxon>
        <taxon>Thermoanaerobacteraceae</taxon>
        <taxon>Ammonifex</taxon>
    </lineage>
</organism>